<dbReference type="PANTHER" id="PTHR42847">
    <property type="entry name" value="ALKANESULFONATE MONOOXYGENASE"/>
    <property type="match status" value="1"/>
</dbReference>
<evidence type="ECO:0000259" key="5">
    <source>
        <dbReference type="Pfam" id="PF00296"/>
    </source>
</evidence>
<evidence type="ECO:0000256" key="4">
    <source>
        <dbReference type="ARBA" id="ARBA00023033"/>
    </source>
</evidence>
<dbReference type="InterPro" id="IPR050172">
    <property type="entry name" value="SsuD_RutA_monooxygenase"/>
</dbReference>
<evidence type="ECO:0000256" key="3">
    <source>
        <dbReference type="ARBA" id="ARBA00023002"/>
    </source>
</evidence>
<comment type="caution">
    <text evidence="6">The sequence shown here is derived from an EMBL/GenBank/DDBJ whole genome shotgun (WGS) entry which is preliminary data.</text>
</comment>
<dbReference type="EC" id="1.-.-.-" evidence="6"/>
<gene>
    <name evidence="6" type="ORF">ACFQZV_04660</name>
</gene>
<feature type="domain" description="Luciferase-like" evidence="5">
    <location>
        <begin position="18"/>
        <end position="200"/>
    </location>
</feature>
<dbReference type="SUPFAM" id="SSF51679">
    <property type="entry name" value="Bacterial luciferase-like"/>
    <property type="match status" value="1"/>
</dbReference>
<dbReference type="GO" id="GO:0016491">
    <property type="term" value="F:oxidoreductase activity"/>
    <property type="evidence" value="ECO:0007669"/>
    <property type="project" value="UniProtKB-KW"/>
</dbReference>
<evidence type="ECO:0000256" key="2">
    <source>
        <dbReference type="ARBA" id="ARBA00022643"/>
    </source>
</evidence>
<keyword evidence="1" id="KW-0285">Flavoprotein</keyword>
<reference evidence="7" key="1">
    <citation type="journal article" date="2019" name="Int. J. Syst. Evol. Microbiol.">
        <title>The Global Catalogue of Microorganisms (GCM) 10K type strain sequencing project: providing services to taxonomists for standard genome sequencing and annotation.</title>
        <authorList>
            <consortium name="The Broad Institute Genomics Platform"/>
            <consortium name="The Broad Institute Genome Sequencing Center for Infectious Disease"/>
            <person name="Wu L."/>
            <person name="Ma J."/>
        </authorList>
    </citation>
    <scope>NUCLEOTIDE SEQUENCE [LARGE SCALE GENOMIC DNA]</scope>
    <source>
        <strain evidence="7">CCUG 50754</strain>
    </source>
</reference>
<name>A0ABW2ZPK7_9MICO</name>
<proteinExistence type="predicted"/>
<dbReference type="Proteomes" id="UP001597042">
    <property type="component" value="Unassembled WGS sequence"/>
</dbReference>
<keyword evidence="3 6" id="KW-0560">Oxidoreductase</keyword>
<organism evidence="6 7">
    <name type="scientific">Microbacterium koreense</name>
    <dbReference type="NCBI Taxonomy" id="323761"/>
    <lineage>
        <taxon>Bacteria</taxon>
        <taxon>Bacillati</taxon>
        <taxon>Actinomycetota</taxon>
        <taxon>Actinomycetes</taxon>
        <taxon>Micrococcales</taxon>
        <taxon>Microbacteriaceae</taxon>
        <taxon>Microbacterium</taxon>
    </lineage>
</organism>
<evidence type="ECO:0000313" key="7">
    <source>
        <dbReference type="Proteomes" id="UP001597042"/>
    </source>
</evidence>
<accession>A0ABW2ZPK7</accession>
<dbReference type="EMBL" id="JBHTIM010000001">
    <property type="protein sequence ID" value="MFD0780591.1"/>
    <property type="molecule type" value="Genomic_DNA"/>
</dbReference>
<keyword evidence="7" id="KW-1185">Reference proteome</keyword>
<dbReference type="InterPro" id="IPR036661">
    <property type="entry name" value="Luciferase-like_sf"/>
</dbReference>
<dbReference type="InterPro" id="IPR011251">
    <property type="entry name" value="Luciferase-like_dom"/>
</dbReference>
<protein>
    <submittedName>
        <fullName evidence="6">LLM class flavin-dependent oxidoreductase</fullName>
        <ecNumber evidence="6">1.-.-.-</ecNumber>
    </submittedName>
</protein>
<evidence type="ECO:0000256" key="1">
    <source>
        <dbReference type="ARBA" id="ARBA00022630"/>
    </source>
</evidence>
<keyword evidence="2" id="KW-0288">FMN</keyword>
<dbReference type="Gene3D" id="3.20.20.30">
    <property type="entry name" value="Luciferase-like domain"/>
    <property type="match status" value="1"/>
</dbReference>
<dbReference type="PANTHER" id="PTHR42847:SF4">
    <property type="entry name" value="ALKANESULFONATE MONOOXYGENASE-RELATED"/>
    <property type="match status" value="1"/>
</dbReference>
<sequence>MSPETGLACSFRTTQDMQLAEALDRAARAADDTALASWWSLGDRDAAADRSHDPMLGLQVVATATRRLRVVVSGDIPSLYSAPVRAKQIATLDWFSQGRAEHGVDLEPVPSALTDPLRSHPDDHVGHALDQIGAMRALWTERRATHTGPFISFTGAIALPKPKGDRVPATHVRATGAEDLARYVASCGAPDGWVVWSPAADDVDRANSVLDDVLADRAGDVRRTWVVPATEVDRARGSAPDLGVDEVVGYFDEVPTPDDVRTLVA</sequence>
<dbReference type="RefSeq" id="WP_378753269.1">
    <property type="nucleotide sequence ID" value="NZ_JBHSSV010000014.1"/>
</dbReference>
<evidence type="ECO:0000313" key="6">
    <source>
        <dbReference type="EMBL" id="MFD0780591.1"/>
    </source>
</evidence>
<dbReference type="Pfam" id="PF00296">
    <property type="entry name" value="Bac_luciferase"/>
    <property type="match status" value="1"/>
</dbReference>
<keyword evidence="4" id="KW-0503">Monooxygenase</keyword>